<dbReference type="HAMAP" id="MF_00315">
    <property type="entry name" value="DXP_synth"/>
    <property type="match status" value="1"/>
</dbReference>
<feature type="binding site" evidence="11">
    <location>
        <position position="285"/>
    </location>
    <ligand>
        <name>thiamine diphosphate</name>
        <dbReference type="ChEBI" id="CHEBI:58937"/>
    </ligand>
</feature>
<dbReference type="GO" id="GO:0009228">
    <property type="term" value="P:thiamine biosynthetic process"/>
    <property type="evidence" value="ECO:0007669"/>
    <property type="project" value="UniProtKB-UniRule"/>
</dbReference>
<feature type="domain" description="Transketolase-like pyrimidine-binding" evidence="12">
    <location>
        <begin position="315"/>
        <end position="479"/>
    </location>
</feature>
<dbReference type="HOGENOM" id="CLU_009227_1_4_11"/>
<keyword evidence="5 11" id="KW-0479">Metal-binding</keyword>
<dbReference type="InterPro" id="IPR033248">
    <property type="entry name" value="Transketolase_C"/>
</dbReference>
<dbReference type="OrthoDB" id="9803371at2"/>
<sequence length="643" mass="69017">MPLLTRIRGPRDLDRLSPEELDRLAGEIRTFLVDAVSKTGGHLGPNLGVVELTLALHRVFESPRDKVLWDTGHQSYVHKLLTGRQDFSRLKMKGGLSGYPSQAESEHDVIENSHASTVLGWADGIAKANQIKKRDSHVVAVIGDGALTGGMAWEALNNIADAKDRPLVIVVNDNERSYSPTIGGLANHLATLRTTDGYERFLTRTKDLLERTPVVGQALYDTLHGAKKGLKDFIAPQGMFEDLGLKYVGPIDGHDVEALESALTRAKRFGGPVIVHCLTEKGRGYQPALQDEADRFHAVGKIHPDTGLPIASSGADWTSVFGEEMVKLGEERDDVVAITAAMLQPVGLDRFAKRFPDRVYDVGIAEQHGAVSAAGLAHAGVHPVFAVYATFLNRAFDQVLMDVALHRCGVTFVLDRAGVTGTDGASHNGMWDMSILQVVPGLRLAAPRDADQVRAQLREAVAVEDAPTVVRFSKGAVGPAVPAVGRVGGMDVLREPGTDTPDVLLVSVGALAPMCLEIAGLLDRQGISTTVVDPRWVKPVDEAMAPLAEKHRVVVTVEDNSRVGGVGSTIAQALRDAGVDVPLRDFGIPPRFLDHASRAEVMAEIGLTAPDIARQVTGLVARLDGRYERSAADAVDSVEPARD</sequence>
<dbReference type="InterPro" id="IPR005475">
    <property type="entry name" value="Transketolase-like_Pyr-bd"/>
</dbReference>
<dbReference type="InterPro" id="IPR020826">
    <property type="entry name" value="Transketolase_BS"/>
</dbReference>
<evidence type="ECO:0000313" key="14">
    <source>
        <dbReference type="Proteomes" id="UP000002968"/>
    </source>
</evidence>
<dbReference type="Pfam" id="PF02780">
    <property type="entry name" value="Transketolase_C"/>
    <property type="match status" value="1"/>
</dbReference>
<dbReference type="EC" id="2.2.1.7" evidence="11"/>
<keyword evidence="4 11" id="KW-0808">Transferase</keyword>
<dbReference type="UniPathway" id="UPA00064">
    <property type="reaction ID" value="UER00091"/>
</dbReference>
<evidence type="ECO:0000256" key="3">
    <source>
        <dbReference type="ARBA" id="ARBA00011738"/>
    </source>
</evidence>
<comment type="similarity">
    <text evidence="2 11">Belongs to the transketolase family. DXPS subfamily.</text>
</comment>
<name>D9XZW5_9ACTN</name>
<feature type="binding site" evidence="11">
    <location>
        <begin position="113"/>
        <end position="115"/>
    </location>
    <ligand>
        <name>thiamine diphosphate</name>
        <dbReference type="ChEBI" id="CHEBI:58937"/>
    </ligand>
</feature>
<dbReference type="GO" id="GO:0030976">
    <property type="term" value="F:thiamine pyrophosphate binding"/>
    <property type="evidence" value="ECO:0007669"/>
    <property type="project" value="UniProtKB-UniRule"/>
</dbReference>
<dbReference type="Gene3D" id="3.40.50.920">
    <property type="match status" value="1"/>
</dbReference>
<keyword evidence="14" id="KW-1185">Reference proteome</keyword>
<dbReference type="GO" id="GO:0019288">
    <property type="term" value="P:isopentenyl diphosphate biosynthetic process, methylerythritol 4-phosphate pathway"/>
    <property type="evidence" value="ECO:0007669"/>
    <property type="project" value="TreeGrafter"/>
</dbReference>
<dbReference type="STRING" id="467200.SSRG_01208"/>
<dbReference type="SUPFAM" id="SSF52518">
    <property type="entry name" value="Thiamin diphosphate-binding fold (THDP-binding)"/>
    <property type="match status" value="2"/>
</dbReference>
<dbReference type="GO" id="GO:0008661">
    <property type="term" value="F:1-deoxy-D-xylulose-5-phosphate synthase activity"/>
    <property type="evidence" value="ECO:0007669"/>
    <property type="project" value="UniProtKB-UniRule"/>
</dbReference>
<comment type="subunit">
    <text evidence="3 11">Homodimer.</text>
</comment>
<comment type="catalytic activity">
    <reaction evidence="11">
        <text>D-glyceraldehyde 3-phosphate + pyruvate + H(+) = 1-deoxy-D-xylulose 5-phosphate + CO2</text>
        <dbReference type="Rhea" id="RHEA:12605"/>
        <dbReference type="ChEBI" id="CHEBI:15361"/>
        <dbReference type="ChEBI" id="CHEBI:15378"/>
        <dbReference type="ChEBI" id="CHEBI:16526"/>
        <dbReference type="ChEBI" id="CHEBI:57792"/>
        <dbReference type="ChEBI" id="CHEBI:59776"/>
        <dbReference type="EC" id="2.2.1.7"/>
    </reaction>
</comment>
<evidence type="ECO:0000256" key="4">
    <source>
        <dbReference type="ARBA" id="ARBA00022679"/>
    </source>
</evidence>
<dbReference type="NCBIfam" id="TIGR00204">
    <property type="entry name" value="dxs"/>
    <property type="match status" value="1"/>
</dbReference>
<feature type="binding site" evidence="11">
    <location>
        <position position="174"/>
    </location>
    <ligand>
        <name>Mg(2+)</name>
        <dbReference type="ChEBI" id="CHEBI:18420"/>
    </ligand>
</feature>
<evidence type="ECO:0000256" key="7">
    <source>
        <dbReference type="ARBA" id="ARBA00022977"/>
    </source>
</evidence>
<evidence type="ECO:0000256" key="2">
    <source>
        <dbReference type="ARBA" id="ARBA00011081"/>
    </source>
</evidence>
<dbReference type="AlphaFoldDB" id="D9XZW5"/>
<protein>
    <recommendedName>
        <fullName evidence="11">1-deoxy-D-xylulose-5-phosphate synthase</fullName>
        <ecNumber evidence="11">2.2.1.7</ecNumber>
    </recommendedName>
    <alternativeName>
        <fullName evidence="11">1-deoxyxylulose-5-phosphate synthase</fullName>
        <shortName evidence="11">DXP synthase</shortName>
        <shortName evidence="11">DXPS</shortName>
    </alternativeName>
</protein>
<dbReference type="GO" id="GO:0000287">
    <property type="term" value="F:magnesium ion binding"/>
    <property type="evidence" value="ECO:0007669"/>
    <property type="project" value="UniProtKB-UniRule"/>
</dbReference>
<dbReference type="EMBL" id="GG657758">
    <property type="protein sequence ID" value="EFL38404.1"/>
    <property type="molecule type" value="Genomic_DNA"/>
</dbReference>
<accession>D9XZW5</accession>
<dbReference type="SUPFAM" id="SSF52922">
    <property type="entry name" value="TK C-terminal domain-like"/>
    <property type="match status" value="1"/>
</dbReference>
<evidence type="ECO:0000256" key="5">
    <source>
        <dbReference type="ARBA" id="ARBA00022723"/>
    </source>
</evidence>
<proteinExistence type="inferred from homology"/>
<dbReference type="GO" id="GO:0016114">
    <property type="term" value="P:terpenoid biosynthetic process"/>
    <property type="evidence" value="ECO:0007669"/>
    <property type="project" value="UniProtKB-UniRule"/>
</dbReference>
<dbReference type="NCBIfam" id="NF003933">
    <property type="entry name" value="PRK05444.2-2"/>
    <property type="match status" value="1"/>
</dbReference>
<dbReference type="eggNOG" id="COG1154">
    <property type="taxonomic scope" value="Bacteria"/>
</dbReference>
<reference evidence="13" key="1">
    <citation type="submission" date="2009-02" db="EMBL/GenBank/DDBJ databases">
        <title>Annotation of Streptomyces griseoflavus strain Tu4000.</title>
        <authorList>
            <consortium name="The Broad Institute Genome Sequencing Platform"/>
            <consortium name="Broad Institute Microbial Sequencing Center"/>
            <person name="Fischbach M."/>
            <person name="Godfrey P."/>
            <person name="Ward D."/>
            <person name="Young S."/>
            <person name="Zeng Q."/>
            <person name="Koehrsen M."/>
            <person name="Alvarado L."/>
            <person name="Berlin A.M."/>
            <person name="Bochicchio J."/>
            <person name="Borenstein D."/>
            <person name="Chapman S.B."/>
            <person name="Chen Z."/>
            <person name="Engels R."/>
            <person name="Freedman E."/>
            <person name="Gellesch M."/>
            <person name="Goldberg J."/>
            <person name="Griggs A."/>
            <person name="Gujja S."/>
            <person name="Heilman E.R."/>
            <person name="Heiman D.I."/>
            <person name="Hepburn T.A."/>
            <person name="Howarth C."/>
            <person name="Jen D."/>
            <person name="Larson L."/>
            <person name="Lewis B."/>
            <person name="Mehta T."/>
            <person name="Park D."/>
            <person name="Pearson M."/>
            <person name="Richards J."/>
            <person name="Roberts A."/>
            <person name="Saif S."/>
            <person name="Shea T.D."/>
            <person name="Shenoy N."/>
            <person name="Sisk P."/>
            <person name="Stolte C."/>
            <person name="Sykes S.N."/>
            <person name="Thomson T."/>
            <person name="Walk T."/>
            <person name="White J."/>
            <person name="Yandava C."/>
            <person name="Straight P."/>
            <person name="Clardy J."/>
            <person name="Hung D."/>
            <person name="Kolter R."/>
            <person name="Mekalanos J."/>
            <person name="Walker S."/>
            <person name="Walsh C.T."/>
            <person name="Wieland-Brown L.C."/>
            <person name="Haas B."/>
            <person name="Nusbaum C."/>
            <person name="Birren B."/>
        </authorList>
    </citation>
    <scope>NUCLEOTIDE SEQUENCE [LARGE SCALE GENOMIC DNA]</scope>
    <source>
        <strain evidence="13">Tu4000</strain>
    </source>
</reference>
<dbReference type="InterPro" id="IPR009014">
    <property type="entry name" value="Transketo_C/PFOR_II"/>
</dbReference>
<evidence type="ECO:0000256" key="6">
    <source>
        <dbReference type="ARBA" id="ARBA00022842"/>
    </source>
</evidence>
<comment type="function">
    <text evidence="10 11">Catalyzes the acyloin condensation reaction between C atoms 2 and 3 of pyruvate and glyceraldehyde 3-phosphate to yield 1-deoxy-D-xylulose-5-phosphate (DXP).</text>
</comment>
<dbReference type="Pfam" id="PF02779">
    <property type="entry name" value="Transket_pyr"/>
    <property type="match status" value="1"/>
</dbReference>
<dbReference type="FunFam" id="3.40.50.970:FF:000005">
    <property type="entry name" value="1-deoxy-D-xylulose-5-phosphate synthase"/>
    <property type="match status" value="1"/>
</dbReference>
<comment type="cofactor">
    <cofactor evidence="11">
        <name>Mg(2+)</name>
        <dbReference type="ChEBI" id="CHEBI:18420"/>
    </cofactor>
    <text evidence="11">Binds 1 Mg(2+) ion per subunit.</text>
</comment>
<feature type="binding site" evidence="11">
    <location>
        <position position="174"/>
    </location>
    <ligand>
        <name>thiamine diphosphate</name>
        <dbReference type="ChEBI" id="CHEBI:58937"/>
    </ligand>
</feature>
<dbReference type="InterPro" id="IPR029061">
    <property type="entry name" value="THDP-binding"/>
</dbReference>
<dbReference type="CDD" id="cd02007">
    <property type="entry name" value="TPP_DXS"/>
    <property type="match status" value="1"/>
</dbReference>
<evidence type="ECO:0000256" key="8">
    <source>
        <dbReference type="ARBA" id="ARBA00023052"/>
    </source>
</evidence>
<evidence type="ECO:0000313" key="13">
    <source>
        <dbReference type="EMBL" id="EFL38404.1"/>
    </source>
</evidence>
<dbReference type="Proteomes" id="UP000002968">
    <property type="component" value="Unassembled WGS sequence"/>
</dbReference>
<dbReference type="FunFam" id="3.40.50.920:FF:000002">
    <property type="entry name" value="1-deoxy-D-xylulose-5-phosphate synthase"/>
    <property type="match status" value="1"/>
</dbReference>
<dbReference type="GO" id="GO:0005829">
    <property type="term" value="C:cytosol"/>
    <property type="evidence" value="ECO:0007669"/>
    <property type="project" value="TreeGrafter"/>
</dbReference>
<evidence type="ECO:0000259" key="12">
    <source>
        <dbReference type="SMART" id="SM00861"/>
    </source>
</evidence>
<keyword evidence="8 11" id="KW-0786">Thiamine pyrophosphate</keyword>
<feature type="binding site" evidence="11">
    <location>
        <position position="73"/>
    </location>
    <ligand>
        <name>thiamine diphosphate</name>
        <dbReference type="ChEBI" id="CHEBI:58937"/>
    </ligand>
</feature>
<feature type="binding site" evidence="11">
    <location>
        <position position="144"/>
    </location>
    <ligand>
        <name>Mg(2+)</name>
        <dbReference type="ChEBI" id="CHEBI:18420"/>
    </ligand>
</feature>
<dbReference type="CDD" id="cd07033">
    <property type="entry name" value="TPP_PYR_DXS_TK_like"/>
    <property type="match status" value="1"/>
</dbReference>
<evidence type="ECO:0000256" key="1">
    <source>
        <dbReference type="ARBA" id="ARBA00004980"/>
    </source>
</evidence>
<dbReference type="Pfam" id="PF13292">
    <property type="entry name" value="DXP_synthase_N"/>
    <property type="match status" value="1"/>
</dbReference>
<gene>
    <name evidence="11" type="primary">dxs</name>
    <name evidence="13" type="ORF">SSRG_01208</name>
</gene>
<dbReference type="PROSITE" id="PS00802">
    <property type="entry name" value="TRANSKETOLASE_2"/>
    <property type="match status" value="1"/>
</dbReference>
<dbReference type="SMART" id="SM00861">
    <property type="entry name" value="Transket_pyr"/>
    <property type="match status" value="1"/>
</dbReference>
<dbReference type="Gene3D" id="3.40.50.970">
    <property type="match status" value="2"/>
</dbReference>
<keyword evidence="6 11" id="KW-0460">Magnesium</keyword>
<comment type="pathway">
    <text evidence="1 11">Metabolic intermediate biosynthesis; 1-deoxy-D-xylulose 5-phosphate biosynthesis; 1-deoxy-D-xylulose 5-phosphate from D-glyceraldehyde 3-phosphate and pyruvate: step 1/1.</text>
</comment>
<evidence type="ECO:0000256" key="10">
    <source>
        <dbReference type="ARBA" id="ARBA00055605"/>
    </source>
</evidence>
<dbReference type="InterPro" id="IPR049557">
    <property type="entry name" value="Transketolase_CS"/>
</dbReference>
<evidence type="ECO:0000256" key="11">
    <source>
        <dbReference type="HAMAP-Rule" id="MF_00315"/>
    </source>
</evidence>
<dbReference type="PROSITE" id="PS00801">
    <property type="entry name" value="TRANSKETOLASE_1"/>
    <property type="match status" value="1"/>
</dbReference>
<dbReference type="RefSeq" id="WP_004923709.1">
    <property type="nucleotide sequence ID" value="NZ_GG657758.1"/>
</dbReference>
<feature type="binding site" evidence="11">
    <location>
        <begin position="145"/>
        <end position="146"/>
    </location>
    <ligand>
        <name>thiamine diphosphate</name>
        <dbReference type="ChEBI" id="CHEBI:58937"/>
    </ligand>
</feature>
<keyword evidence="9 11" id="KW-0414">Isoprene biosynthesis</keyword>
<feature type="binding site" evidence="11">
    <location>
        <position position="366"/>
    </location>
    <ligand>
        <name>thiamine diphosphate</name>
        <dbReference type="ChEBI" id="CHEBI:58937"/>
    </ligand>
</feature>
<evidence type="ECO:0000256" key="9">
    <source>
        <dbReference type="ARBA" id="ARBA00023229"/>
    </source>
</evidence>
<keyword evidence="7 11" id="KW-0784">Thiamine biosynthesis</keyword>
<organism evidence="13 14">
    <name type="scientific">Streptomyces griseoflavus Tu4000</name>
    <dbReference type="NCBI Taxonomy" id="467200"/>
    <lineage>
        <taxon>Bacteria</taxon>
        <taxon>Bacillati</taxon>
        <taxon>Actinomycetota</taxon>
        <taxon>Actinomycetes</taxon>
        <taxon>Kitasatosporales</taxon>
        <taxon>Streptomycetaceae</taxon>
        <taxon>Streptomyces</taxon>
    </lineage>
</organism>
<dbReference type="PANTHER" id="PTHR43322:SF5">
    <property type="entry name" value="1-DEOXY-D-XYLULOSE-5-PHOSPHATE SYNTHASE, CHLOROPLASTIC"/>
    <property type="match status" value="1"/>
</dbReference>
<dbReference type="InterPro" id="IPR005477">
    <property type="entry name" value="Dxylulose-5-P_synthase"/>
</dbReference>
<comment type="cofactor">
    <cofactor evidence="11">
        <name>thiamine diphosphate</name>
        <dbReference type="ChEBI" id="CHEBI:58937"/>
    </cofactor>
    <text evidence="11">Binds 1 thiamine pyrophosphate per subunit.</text>
</comment>
<dbReference type="PANTHER" id="PTHR43322">
    <property type="entry name" value="1-D-DEOXYXYLULOSE 5-PHOSPHATE SYNTHASE-RELATED"/>
    <property type="match status" value="1"/>
</dbReference>